<gene>
    <name evidence="7" type="ORF">GAYE_PCTG10G0421</name>
</gene>
<dbReference type="PANTHER" id="PTHR10057">
    <property type="entry name" value="PERIPHERAL-TYPE BENZODIAZEPINE RECEPTOR"/>
    <property type="match status" value="1"/>
</dbReference>
<feature type="transmembrane region" description="Helical" evidence="6">
    <location>
        <begin position="193"/>
        <end position="212"/>
    </location>
</feature>
<comment type="caution">
    <text evidence="7">The sequence shown here is derived from an EMBL/GenBank/DDBJ whole genome shotgun (WGS) entry which is preliminary data.</text>
</comment>
<dbReference type="CDD" id="cd15904">
    <property type="entry name" value="TSPO_MBR"/>
    <property type="match status" value="1"/>
</dbReference>
<evidence type="ECO:0000256" key="3">
    <source>
        <dbReference type="ARBA" id="ARBA00022692"/>
    </source>
</evidence>
<evidence type="ECO:0000313" key="7">
    <source>
        <dbReference type="EMBL" id="KAK4522531.1"/>
    </source>
</evidence>
<dbReference type="AlphaFoldDB" id="A0AAV9I730"/>
<name>A0AAV9I730_9RHOD</name>
<evidence type="ECO:0000256" key="1">
    <source>
        <dbReference type="ARBA" id="ARBA00004141"/>
    </source>
</evidence>
<feature type="transmembrane region" description="Helical" evidence="6">
    <location>
        <begin position="6"/>
        <end position="28"/>
    </location>
</feature>
<sequence>MFDWHFVGYHFVADVCLLSIVLQVVSWFQKFAFEQAKWSSYCPKLEVWVDSILSRVHPRIIKALDIQKSALVCVESCKSPSFLVSLLLWGGTIYGSSFLLHLPSLWKKRVQLSHPFIPLDPLWYQNLKKPKWTPPSAVFAVTWISLKALQSCAFALLWEFTGRTPFSAIILYKVCYLVLSDLFNQVFFVQHDIFGAFIILIGMIGLLVVIVVTSLRRVYLAGLLLCPLLLWMAVALTLQTHILLLNTTFRSSKESNNKIN</sequence>
<keyword evidence="4 6" id="KW-1133">Transmembrane helix</keyword>
<comment type="similarity">
    <text evidence="2">Belongs to the TspO/BZRP family.</text>
</comment>
<keyword evidence="3 6" id="KW-0812">Transmembrane</keyword>
<dbReference type="Gene3D" id="1.20.1260.100">
    <property type="entry name" value="TspO/MBR protein"/>
    <property type="match status" value="1"/>
</dbReference>
<reference evidence="7 8" key="1">
    <citation type="submission" date="2022-07" db="EMBL/GenBank/DDBJ databases">
        <title>Genome-wide signatures of adaptation to extreme environments.</title>
        <authorList>
            <person name="Cho C.H."/>
            <person name="Yoon H.S."/>
        </authorList>
    </citation>
    <scope>NUCLEOTIDE SEQUENCE [LARGE SCALE GENOMIC DNA]</scope>
    <source>
        <strain evidence="7 8">108.79 E11</strain>
    </source>
</reference>
<keyword evidence="5 6" id="KW-0472">Membrane</keyword>
<dbReference type="GO" id="GO:0016020">
    <property type="term" value="C:membrane"/>
    <property type="evidence" value="ECO:0007669"/>
    <property type="project" value="UniProtKB-SubCell"/>
</dbReference>
<dbReference type="GO" id="GO:0033013">
    <property type="term" value="P:tetrapyrrole metabolic process"/>
    <property type="evidence" value="ECO:0007669"/>
    <property type="project" value="UniProtKB-ARBA"/>
</dbReference>
<dbReference type="InterPro" id="IPR004307">
    <property type="entry name" value="TspO_MBR"/>
</dbReference>
<keyword evidence="8" id="KW-1185">Reference proteome</keyword>
<dbReference type="Proteomes" id="UP001300502">
    <property type="component" value="Unassembled WGS sequence"/>
</dbReference>
<comment type="subcellular location">
    <subcellularLocation>
        <location evidence="1">Membrane</location>
        <topology evidence="1">Multi-pass membrane protein</topology>
    </subcellularLocation>
</comment>
<feature type="transmembrane region" description="Helical" evidence="6">
    <location>
        <begin position="137"/>
        <end position="158"/>
    </location>
</feature>
<dbReference type="PANTHER" id="PTHR10057:SF0">
    <property type="entry name" value="TRANSLOCATOR PROTEIN"/>
    <property type="match status" value="1"/>
</dbReference>
<organism evidence="7 8">
    <name type="scientific">Galdieria yellowstonensis</name>
    <dbReference type="NCBI Taxonomy" id="3028027"/>
    <lineage>
        <taxon>Eukaryota</taxon>
        <taxon>Rhodophyta</taxon>
        <taxon>Bangiophyceae</taxon>
        <taxon>Galdieriales</taxon>
        <taxon>Galdieriaceae</taxon>
        <taxon>Galdieria</taxon>
    </lineage>
</organism>
<evidence type="ECO:0000256" key="6">
    <source>
        <dbReference type="SAM" id="Phobius"/>
    </source>
</evidence>
<feature type="transmembrane region" description="Helical" evidence="6">
    <location>
        <begin position="170"/>
        <end position="187"/>
    </location>
</feature>
<evidence type="ECO:0000256" key="5">
    <source>
        <dbReference type="ARBA" id="ARBA00023136"/>
    </source>
</evidence>
<dbReference type="EMBL" id="JANCYU010000006">
    <property type="protein sequence ID" value="KAK4522531.1"/>
    <property type="molecule type" value="Genomic_DNA"/>
</dbReference>
<evidence type="ECO:0000256" key="2">
    <source>
        <dbReference type="ARBA" id="ARBA00007524"/>
    </source>
</evidence>
<feature type="transmembrane region" description="Helical" evidence="6">
    <location>
        <begin position="219"/>
        <end position="244"/>
    </location>
</feature>
<dbReference type="Pfam" id="PF03073">
    <property type="entry name" value="TspO_MBR"/>
    <property type="match status" value="1"/>
</dbReference>
<evidence type="ECO:0000313" key="8">
    <source>
        <dbReference type="Proteomes" id="UP001300502"/>
    </source>
</evidence>
<proteinExistence type="inferred from homology"/>
<dbReference type="InterPro" id="IPR038330">
    <property type="entry name" value="TspO/MBR-related_sf"/>
</dbReference>
<evidence type="ECO:0000256" key="4">
    <source>
        <dbReference type="ARBA" id="ARBA00022989"/>
    </source>
</evidence>
<feature type="transmembrane region" description="Helical" evidence="6">
    <location>
        <begin position="86"/>
        <end position="106"/>
    </location>
</feature>
<protein>
    <submittedName>
        <fullName evidence="7">Uncharacterized protein</fullName>
    </submittedName>
</protein>
<accession>A0AAV9I730</accession>